<dbReference type="SUPFAM" id="SSF51430">
    <property type="entry name" value="NAD(P)-linked oxidoreductase"/>
    <property type="match status" value="1"/>
</dbReference>
<proteinExistence type="inferred from homology"/>
<dbReference type="PANTHER" id="PTHR43827">
    <property type="entry name" value="2,5-DIKETO-D-GLUCONIC ACID REDUCTASE"/>
    <property type="match status" value="1"/>
</dbReference>
<keyword evidence="3" id="KW-0560">Oxidoreductase</keyword>
<comment type="similarity">
    <text evidence="1">Belongs to the aldo/keto reductase family.</text>
</comment>
<dbReference type="EMBL" id="AJWY01013538">
    <property type="protein sequence ID" value="EKC46762.1"/>
    <property type="molecule type" value="Genomic_DNA"/>
</dbReference>
<dbReference type="GO" id="GO:0016616">
    <property type="term" value="F:oxidoreductase activity, acting on the CH-OH group of donors, NAD or NADP as acceptor"/>
    <property type="evidence" value="ECO:0007669"/>
    <property type="project" value="UniProtKB-ARBA"/>
</dbReference>
<keyword evidence="2" id="KW-0521">NADP</keyword>
<gene>
    <name evidence="5" type="ORF">LEA_19689</name>
</gene>
<protein>
    <submittedName>
        <fullName evidence="5">Aldo/keto reductase</fullName>
    </submittedName>
</protein>
<evidence type="ECO:0000256" key="2">
    <source>
        <dbReference type="ARBA" id="ARBA00022857"/>
    </source>
</evidence>
<accession>K1RDE1</accession>
<dbReference type="InterPro" id="IPR023210">
    <property type="entry name" value="NADP_OxRdtase_dom"/>
</dbReference>
<evidence type="ECO:0000313" key="5">
    <source>
        <dbReference type="EMBL" id="EKC46762.1"/>
    </source>
</evidence>
<evidence type="ECO:0000259" key="4">
    <source>
        <dbReference type="Pfam" id="PF00248"/>
    </source>
</evidence>
<reference evidence="5" key="1">
    <citation type="journal article" date="2013" name="Environ. Microbiol.">
        <title>Microbiota from the distal guts of lean and obese adolescents exhibit partial functional redundancy besides clear differences in community structure.</title>
        <authorList>
            <person name="Ferrer M."/>
            <person name="Ruiz A."/>
            <person name="Lanza F."/>
            <person name="Haange S.B."/>
            <person name="Oberbach A."/>
            <person name="Till H."/>
            <person name="Bargiela R."/>
            <person name="Campoy C."/>
            <person name="Segura M.T."/>
            <person name="Richter M."/>
            <person name="von Bergen M."/>
            <person name="Seifert J."/>
            <person name="Suarez A."/>
        </authorList>
    </citation>
    <scope>NUCLEOTIDE SEQUENCE</scope>
</reference>
<organism evidence="5">
    <name type="scientific">human gut metagenome</name>
    <dbReference type="NCBI Taxonomy" id="408170"/>
    <lineage>
        <taxon>unclassified sequences</taxon>
        <taxon>metagenomes</taxon>
        <taxon>organismal metagenomes</taxon>
    </lineage>
</organism>
<dbReference type="InterPro" id="IPR020471">
    <property type="entry name" value="AKR"/>
</dbReference>
<feature type="domain" description="NADP-dependent oxidoreductase" evidence="4">
    <location>
        <begin position="19"/>
        <end position="55"/>
    </location>
</feature>
<dbReference type="PANTHER" id="PTHR43827:SF3">
    <property type="entry name" value="NADP-DEPENDENT OXIDOREDUCTASE DOMAIN-CONTAINING PROTEIN"/>
    <property type="match status" value="1"/>
</dbReference>
<evidence type="ECO:0000256" key="3">
    <source>
        <dbReference type="ARBA" id="ARBA00023002"/>
    </source>
</evidence>
<feature type="non-terminal residue" evidence="5">
    <location>
        <position position="58"/>
    </location>
</feature>
<name>K1RDE1_9ZZZZ</name>
<dbReference type="InterPro" id="IPR036812">
    <property type="entry name" value="NAD(P)_OxRdtase_dom_sf"/>
</dbReference>
<evidence type="ECO:0000256" key="1">
    <source>
        <dbReference type="ARBA" id="ARBA00007905"/>
    </source>
</evidence>
<dbReference type="Pfam" id="PF00248">
    <property type="entry name" value="Aldo_ket_red"/>
    <property type="match status" value="1"/>
</dbReference>
<dbReference type="Gene3D" id="3.20.20.100">
    <property type="entry name" value="NADP-dependent oxidoreductase domain"/>
    <property type="match status" value="1"/>
</dbReference>
<sequence>MKSLQDKYILRNGVEVPCIGFGTWKMPDEVAENAVKAAIDTGYRHIDTAGAYRNEKGV</sequence>
<dbReference type="AlphaFoldDB" id="K1RDE1"/>
<comment type="caution">
    <text evidence="5">The sequence shown here is derived from an EMBL/GenBank/DDBJ whole genome shotgun (WGS) entry which is preliminary data.</text>
</comment>